<dbReference type="InterPro" id="IPR011006">
    <property type="entry name" value="CheY-like_superfamily"/>
</dbReference>
<feature type="modified residue" description="4-aspartylphosphate" evidence="4">
    <location>
        <position position="1173"/>
    </location>
</feature>
<feature type="modified residue" description="4-aspartylphosphate" evidence="4">
    <location>
        <position position="670"/>
    </location>
</feature>
<dbReference type="SMART" id="SM00387">
    <property type="entry name" value="HATPase_c"/>
    <property type="match status" value="2"/>
</dbReference>
<dbReference type="InterPro" id="IPR001789">
    <property type="entry name" value="Sig_transdc_resp-reg_receiver"/>
</dbReference>
<feature type="domain" description="Response regulatory" evidence="6">
    <location>
        <begin position="622"/>
        <end position="737"/>
    </location>
</feature>
<evidence type="ECO:0000313" key="7">
    <source>
        <dbReference type="EMBL" id="WAS96560.1"/>
    </source>
</evidence>
<dbReference type="SUPFAM" id="SSF55874">
    <property type="entry name" value="ATPase domain of HSP90 chaperone/DNA topoisomerase II/histidine kinase"/>
    <property type="match status" value="2"/>
</dbReference>
<evidence type="ECO:0000313" key="8">
    <source>
        <dbReference type="Proteomes" id="UP001164459"/>
    </source>
</evidence>
<dbReference type="InterPro" id="IPR013656">
    <property type="entry name" value="PAS_4"/>
</dbReference>
<dbReference type="SMART" id="SM00448">
    <property type="entry name" value="REC"/>
    <property type="match status" value="2"/>
</dbReference>
<dbReference type="InterPro" id="IPR003594">
    <property type="entry name" value="HATPase_dom"/>
</dbReference>
<dbReference type="Pfam" id="PF02518">
    <property type="entry name" value="HATPase_c"/>
    <property type="match status" value="2"/>
</dbReference>
<dbReference type="SMART" id="SM00388">
    <property type="entry name" value="HisKA"/>
    <property type="match status" value="2"/>
</dbReference>
<dbReference type="SMART" id="SM00091">
    <property type="entry name" value="PAS"/>
    <property type="match status" value="2"/>
</dbReference>
<organism evidence="7 8">
    <name type="scientific">Nannocystis punicea</name>
    <dbReference type="NCBI Taxonomy" id="2995304"/>
    <lineage>
        <taxon>Bacteria</taxon>
        <taxon>Pseudomonadati</taxon>
        <taxon>Myxococcota</taxon>
        <taxon>Polyangia</taxon>
        <taxon>Nannocystales</taxon>
        <taxon>Nannocystaceae</taxon>
        <taxon>Nannocystis</taxon>
    </lineage>
</organism>
<dbReference type="Gene3D" id="3.40.50.2300">
    <property type="match status" value="2"/>
</dbReference>
<dbReference type="CDD" id="cd00075">
    <property type="entry name" value="HATPase"/>
    <property type="match status" value="1"/>
</dbReference>
<dbReference type="GO" id="GO:0005524">
    <property type="term" value="F:ATP binding"/>
    <property type="evidence" value="ECO:0007669"/>
    <property type="project" value="UniProtKB-KW"/>
</dbReference>
<dbReference type="PANTHER" id="PTHR43547:SF2">
    <property type="entry name" value="HYBRID SIGNAL TRANSDUCTION HISTIDINE KINASE C"/>
    <property type="match status" value="1"/>
</dbReference>
<evidence type="ECO:0000256" key="2">
    <source>
        <dbReference type="ARBA" id="ARBA00012438"/>
    </source>
</evidence>
<evidence type="ECO:0000259" key="5">
    <source>
        <dbReference type="PROSITE" id="PS50109"/>
    </source>
</evidence>
<dbReference type="Gene3D" id="3.30.450.40">
    <property type="match status" value="1"/>
</dbReference>
<dbReference type="InterPro" id="IPR035965">
    <property type="entry name" value="PAS-like_dom_sf"/>
</dbReference>
<dbReference type="SUPFAM" id="SSF55781">
    <property type="entry name" value="GAF domain-like"/>
    <property type="match status" value="1"/>
</dbReference>
<dbReference type="Gene3D" id="3.30.565.10">
    <property type="entry name" value="Histidine kinase-like ATPase, C-terminal domain"/>
    <property type="match status" value="2"/>
</dbReference>
<dbReference type="PANTHER" id="PTHR43547">
    <property type="entry name" value="TWO-COMPONENT HISTIDINE KINASE"/>
    <property type="match status" value="1"/>
</dbReference>
<dbReference type="Proteomes" id="UP001164459">
    <property type="component" value="Chromosome"/>
</dbReference>
<evidence type="ECO:0000256" key="3">
    <source>
        <dbReference type="ARBA" id="ARBA00022553"/>
    </source>
</evidence>
<dbReference type="PROSITE" id="PS50109">
    <property type="entry name" value="HIS_KIN"/>
    <property type="match status" value="2"/>
</dbReference>
<dbReference type="NCBIfam" id="TIGR00229">
    <property type="entry name" value="sensory_box"/>
    <property type="match status" value="1"/>
</dbReference>
<dbReference type="InterPro" id="IPR036097">
    <property type="entry name" value="HisK_dim/P_sf"/>
</dbReference>
<evidence type="ECO:0000259" key="6">
    <source>
        <dbReference type="PROSITE" id="PS50110"/>
    </source>
</evidence>
<sequence>MRAATDKSSSGVCHWLIGGGEMGRQIRAHDWSRTSLGPLEGWPASVRTIVQLCVSTNFPMALTLGPGHVLLYNDSYRPICGSKHPAALGSDFSECWASAWPDIGASFAQALEGSAVYVDNRQIFLDRHGHMEETFFAFSLSPIFDEHGRVGGVLVPCIEITDNVLSDRRTRAVRDLTARTARARTLEDVLIGTAATLGEYPFDVPFVLAYRVGPDDLAHLAGCAGIAAGTAASPTTAAMSDPAATWPLAEVVRTGKTVAVTELRTPSGPYPEPPRRALAVPVMLPGHDRPTAILVLGVSPRLAWNEAYSNFYDLLAGAVTVAVTGALASAEERRRAEALVELDRAKTAFFANISHEFRTPLTLMLGPLDEALTDGDAPLTSRQRERLEIAHRNCLRLSHLVDALLEFSRIEAGRIEVSYQPTDLPALTAELASNFRSACDRAGLALKLDCPPLPDPVYVDRGMWETIVLNLVSNAFKFTLSGEIEVALHRRGAAVELTVRDSGVGIASDQLPRLFERFQRIERSGGRSLEGSGIGLALVRELVRLHGGDVRVDSRSGAGSVFTVTLPLGHDHLPAERVRPATPPGPVTSAAAPYVGDALRWLPEPRQGEVPPSPRPPTARPRILLADDNADMRDYVRRLLGARYDVVAVDNGAEALARAREDPPDLLLADVMMPRLDGFGLLHALRSDPRTLEVPVLLVSARAGEEARVEGMRAGADDYLTLPFSARELLARVEAHLALARLRHEAGDSLRASEQRFQTFMDNNPAVVFMKDEDGRYVFVNRELEQKFQRVDWIGRTDHELFGAEVGDPLRRNDQLVLSQRRVVRFIETVTHDGAPHAYLSLKFPLLDRGRWLLAGIALDITEQKHAEAALEAANRSKDEFLAMLSHELRNPLAPLRSVADSLLRRDLSGPARARAYAIIDRQVTHLTRLVDDLLDVSRITRGKTELRQETVDLARIAEQAVEMARPAIDERRHTLTVTLPPQPLHVHGDPVRLIQVVFNLLGNAAKYTEPGGRIWLAVEREGRGALLRVTDDGMGMPPELVPRVFDLFAQGDRTLDRAQGGLGLGLTLVHRLVEMHHGSVQAASPGLGQGSEFVVRLPALDAAAAVAPPPPSPCSTAVRGATRILVVDDNHDVALSLQLLLETRGADVRVAHDGAGALAAAREFRPAVVLLDIGLPDMDGYEVGRRLRREPGLERALVIAVTGYGQDDARRRSQDAGFDCHLVKPVSEEALEAALNTVARAT</sequence>
<dbReference type="SUPFAM" id="SSF47384">
    <property type="entry name" value="Homodimeric domain of signal transducing histidine kinase"/>
    <property type="match status" value="2"/>
</dbReference>
<dbReference type="CDD" id="cd17580">
    <property type="entry name" value="REC_2_DhkD-like"/>
    <property type="match status" value="1"/>
</dbReference>
<proteinExistence type="predicted"/>
<evidence type="ECO:0000256" key="1">
    <source>
        <dbReference type="ARBA" id="ARBA00000085"/>
    </source>
</evidence>
<dbReference type="InterPro" id="IPR003661">
    <property type="entry name" value="HisK_dim/P_dom"/>
</dbReference>
<dbReference type="PRINTS" id="PR00344">
    <property type="entry name" value="BCTRLSENSOR"/>
</dbReference>
<feature type="domain" description="Histidine kinase" evidence="5">
    <location>
        <begin position="884"/>
        <end position="1102"/>
    </location>
</feature>
<comment type="catalytic activity">
    <reaction evidence="1">
        <text>ATP + protein L-histidine = ADP + protein N-phospho-L-histidine.</text>
        <dbReference type="EC" id="2.7.13.3"/>
    </reaction>
</comment>
<dbReference type="SUPFAM" id="SSF55785">
    <property type="entry name" value="PYP-like sensor domain (PAS domain)"/>
    <property type="match status" value="2"/>
</dbReference>
<gene>
    <name evidence="7" type="ORF">O0S08_10415</name>
</gene>
<dbReference type="RefSeq" id="WP_269038922.1">
    <property type="nucleotide sequence ID" value="NZ_CP114040.1"/>
</dbReference>
<protein>
    <recommendedName>
        <fullName evidence="2">histidine kinase</fullName>
        <ecNumber evidence="2">2.7.13.3</ecNumber>
    </recommendedName>
</protein>
<dbReference type="CDD" id="cd16922">
    <property type="entry name" value="HATPase_EvgS-ArcB-TorS-like"/>
    <property type="match status" value="1"/>
</dbReference>
<dbReference type="InterPro" id="IPR004358">
    <property type="entry name" value="Sig_transdc_His_kin-like_C"/>
</dbReference>
<name>A0ABY7HBT4_9BACT</name>
<evidence type="ECO:0000256" key="4">
    <source>
        <dbReference type="PROSITE-ProRule" id="PRU00169"/>
    </source>
</evidence>
<dbReference type="InterPro" id="IPR000014">
    <property type="entry name" value="PAS"/>
</dbReference>
<dbReference type="PROSITE" id="PS50110">
    <property type="entry name" value="RESPONSE_REGULATORY"/>
    <property type="match status" value="2"/>
</dbReference>
<dbReference type="CDD" id="cd00082">
    <property type="entry name" value="HisKA"/>
    <property type="match status" value="2"/>
</dbReference>
<feature type="domain" description="Histidine kinase" evidence="5">
    <location>
        <begin position="352"/>
        <end position="570"/>
    </location>
</feature>
<keyword evidence="7" id="KW-0547">Nucleotide-binding</keyword>
<dbReference type="EMBL" id="CP114040">
    <property type="protein sequence ID" value="WAS96560.1"/>
    <property type="molecule type" value="Genomic_DNA"/>
</dbReference>
<keyword evidence="7" id="KW-0067">ATP-binding</keyword>
<feature type="domain" description="Response regulatory" evidence="6">
    <location>
        <begin position="1124"/>
        <end position="1240"/>
    </location>
</feature>
<reference evidence="7" key="1">
    <citation type="submission" date="2022-11" db="EMBL/GenBank/DDBJ databases">
        <title>Minimal conservation of predation-associated metabolite biosynthetic gene clusters underscores biosynthetic potential of Myxococcota including descriptions for ten novel species: Archangium lansinium sp. nov., Myxococcus landrumus sp. nov., Nannocystis bai.</title>
        <authorList>
            <person name="Ahearne A."/>
            <person name="Stevens C."/>
            <person name="Dowd S."/>
        </authorList>
    </citation>
    <scope>NUCLEOTIDE SEQUENCE</scope>
    <source>
        <strain evidence="7">Fl3</strain>
    </source>
</reference>
<dbReference type="Pfam" id="PF00512">
    <property type="entry name" value="HisKA"/>
    <property type="match status" value="2"/>
</dbReference>
<dbReference type="SUPFAM" id="SSF52172">
    <property type="entry name" value="CheY-like"/>
    <property type="match status" value="2"/>
</dbReference>
<dbReference type="Pfam" id="PF00072">
    <property type="entry name" value="Response_reg"/>
    <property type="match status" value="2"/>
</dbReference>
<accession>A0ABY7HBT4</accession>
<keyword evidence="3 4" id="KW-0597">Phosphoprotein</keyword>
<dbReference type="Gene3D" id="1.10.287.130">
    <property type="match status" value="2"/>
</dbReference>
<dbReference type="InterPro" id="IPR029016">
    <property type="entry name" value="GAF-like_dom_sf"/>
</dbReference>
<dbReference type="InterPro" id="IPR005467">
    <property type="entry name" value="His_kinase_dom"/>
</dbReference>
<dbReference type="EC" id="2.7.13.3" evidence="2"/>
<dbReference type="Pfam" id="PF08448">
    <property type="entry name" value="PAS_4"/>
    <property type="match status" value="1"/>
</dbReference>
<dbReference type="Gene3D" id="3.30.450.20">
    <property type="entry name" value="PAS domain"/>
    <property type="match status" value="2"/>
</dbReference>
<dbReference type="InterPro" id="IPR036890">
    <property type="entry name" value="HATPase_C_sf"/>
</dbReference>
<keyword evidence="8" id="KW-1185">Reference proteome</keyword>